<dbReference type="PROSITE" id="PS50850">
    <property type="entry name" value="MFS"/>
    <property type="match status" value="1"/>
</dbReference>
<keyword evidence="3" id="KW-0813">Transport</keyword>
<accession>A0A220UCL5</accession>
<feature type="compositionally biased region" description="Low complexity" evidence="8">
    <location>
        <begin position="529"/>
        <end position="538"/>
    </location>
</feature>
<evidence type="ECO:0000256" key="2">
    <source>
        <dbReference type="ARBA" id="ARBA00007520"/>
    </source>
</evidence>
<dbReference type="GO" id="GO:0005886">
    <property type="term" value="C:plasma membrane"/>
    <property type="evidence" value="ECO:0007669"/>
    <property type="project" value="UniProtKB-SubCell"/>
</dbReference>
<dbReference type="Gene3D" id="1.20.1720.10">
    <property type="entry name" value="Multidrug resistance protein D"/>
    <property type="match status" value="1"/>
</dbReference>
<feature type="region of interest" description="Disordered" evidence="8">
    <location>
        <begin position="515"/>
        <end position="567"/>
    </location>
</feature>
<dbReference type="PANTHER" id="PTHR23501">
    <property type="entry name" value="MAJOR FACILITATOR SUPERFAMILY"/>
    <property type="match status" value="1"/>
</dbReference>
<evidence type="ECO:0000256" key="5">
    <source>
        <dbReference type="ARBA" id="ARBA00022692"/>
    </source>
</evidence>
<dbReference type="EMBL" id="CP022316">
    <property type="protein sequence ID" value="ASK65889.1"/>
    <property type="molecule type" value="Genomic_DNA"/>
</dbReference>
<dbReference type="PANTHER" id="PTHR23501:SF197">
    <property type="entry name" value="COMD"/>
    <property type="match status" value="1"/>
</dbReference>
<feature type="transmembrane region" description="Helical" evidence="9">
    <location>
        <begin position="312"/>
        <end position="333"/>
    </location>
</feature>
<dbReference type="InterPro" id="IPR036259">
    <property type="entry name" value="MFS_trans_sf"/>
</dbReference>
<comment type="similarity">
    <text evidence="2">Belongs to the major facilitator superfamily. TCR/Tet family.</text>
</comment>
<feature type="transmembrane region" description="Helical" evidence="9">
    <location>
        <begin position="115"/>
        <end position="137"/>
    </location>
</feature>
<dbReference type="OrthoDB" id="7375466at2"/>
<evidence type="ECO:0000256" key="6">
    <source>
        <dbReference type="ARBA" id="ARBA00022989"/>
    </source>
</evidence>
<feature type="transmembrane region" description="Helical" evidence="9">
    <location>
        <begin position="234"/>
        <end position="256"/>
    </location>
</feature>
<feature type="transmembrane region" description="Helical" evidence="9">
    <location>
        <begin position="403"/>
        <end position="426"/>
    </location>
</feature>
<dbReference type="Gene3D" id="1.20.1250.20">
    <property type="entry name" value="MFS general substrate transporter like domains"/>
    <property type="match status" value="1"/>
</dbReference>
<evidence type="ECO:0000256" key="3">
    <source>
        <dbReference type="ARBA" id="ARBA00022448"/>
    </source>
</evidence>
<dbReference type="Pfam" id="PF07690">
    <property type="entry name" value="MFS_1"/>
    <property type="match status" value="1"/>
</dbReference>
<comment type="subcellular location">
    <subcellularLocation>
        <location evidence="1">Cell membrane</location>
        <topology evidence="1">Multi-pass membrane protein</topology>
    </subcellularLocation>
</comment>
<organism evidence="11 12">
    <name type="scientific">Brachybacterium avium</name>
    <dbReference type="NCBI Taxonomy" id="2017485"/>
    <lineage>
        <taxon>Bacteria</taxon>
        <taxon>Bacillati</taxon>
        <taxon>Actinomycetota</taxon>
        <taxon>Actinomycetes</taxon>
        <taxon>Micrococcales</taxon>
        <taxon>Dermabacteraceae</taxon>
        <taxon>Brachybacterium</taxon>
    </lineage>
</organism>
<dbReference type="InterPro" id="IPR020846">
    <property type="entry name" value="MFS_dom"/>
</dbReference>
<name>A0A220UCL5_9MICO</name>
<reference evidence="12" key="1">
    <citation type="submission" date="2017-07" db="EMBL/GenBank/DDBJ databases">
        <title>Brachybacterium sp. VR2415.</title>
        <authorList>
            <person name="Tak E.J."/>
            <person name="Bae J.-W."/>
        </authorList>
    </citation>
    <scope>NUCLEOTIDE SEQUENCE [LARGE SCALE GENOMIC DNA]</scope>
    <source>
        <strain evidence="12">VR2415</strain>
    </source>
</reference>
<dbReference type="InterPro" id="IPR011701">
    <property type="entry name" value="MFS"/>
</dbReference>
<feature type="transmembrane region" description="Helical" evidence="9">
    <location>
        <begin position="366"/>
        <end position="391"/>
    </location>
</feature>
<dbReference type="SUPFAM" id="SSF103473">
    <property type="entry name" value="MFS general substrate transporter"/>
    <property type="match status" value="1"/>
</dbReference>
<feature type="transmembrane region" description="Helical" evidence="9">
    <location>
        <begin position="277"/>
        <end position="300"/>
    </location>
</feature>
<feature type="transmembrane region" description="Helical" evidence="9">
    <location>
        <begin position="478"/>
        <end position="499"/>
    </location>
</feature>
<feature type="transmembrane region" description="Helical" evidence="9">
    <location>
        <begin position="86"/>
        <end position="109"/>
    </location>
</feature>
<dbReference type="CDD" id="cd17502">
    <property type="entry name" value="MFS_Azr1_MDR_like"/>
    <property type="match status" value="1"/>
</dbReference>
<evidence type="ECO:0000256" key="7">
    <source>
        <dbReference type="ARBA" id="ARBA00023136"/>
    </source>
</evidence>
<feature type="transmembrane region" description="Helical" evidence="9">
    <location>
        <begin position="144"/>
        <end position="162"/>
    </location>
</feature>
<keyword evidence="12" id="KW-1185">Reference proteome</keyword>
<evidence type="ECO:0000259" key="10">
    <source>
        <dbReference type="PROSITE" id="PS50850"/>
    </source>
</evidence>
<evidence type="ECO:0000313" key="12">
    <source>
        <dbReference type="Proteomes" id="UP000198398"/>
    </source>
</evidence>
<dbReference type="PRINTS" id="PR01036">
    <property type="entry name" value="TCRTETB"/>
</dbReference>
<proteinExistence type="inferred from homology"/>
<evidence type="ECO:0000256" key="4">
    <source>
        <dbReference type="ARBA" id="ARBA00022475"/>
    </source>
</evidence>
<feature type="transmembrane region" description="Helical" evidence="9">
    <location>
        <begin position="206"/>
        <end position="228"/>
    </location>
</feature>
<keyword evidence="7 9" id="KW-0472">Membrane</keyword>
<evidence type="ECO:0000313" key="11">
    <source>
        <dbReference type="EMBL" id="ASK65889.1"/>
    </source>
</evidence>
<protein>
    <submittedName>
        <fullName evidence="11">EmrB/QacA family drug resistance transporter</fullName>
    </submittedName>
</protein>
<keyword evidence="4" id="KW-1003">Cell membrane</keyword>
<feature type="transmembrane region" description="Helical" evidence="9">
    <location>
        <begin position="174"/>
        <end position="194"/>
    </location>
</feature>
<sequence>MTDTLSTPTKSLQHREVLQVMTGLLAALFTALLSNTIVSTALPTIMADLNGTQRQYTWVITASLLMMTISTPIWGKLSDLFDKKRLVQLAIVLFVAGSLIAGFATSIPMMMAARVVQGIAMGGLMALVQSIMGAIISPRERGRYAGFMGGVMGIATVSGPLLGGVITDGLGWRWTYFVCVPLAVASLVLIQLKLRIPPQPARRVSIDYAGGILIALTAALPMLWVTFAGSSYDWISWESAAFVGGFLLTATLGVIVELRAPEPIVPIRLLRNNTAALMIVASIAVGVAMFGPAVFLTQYFQLGKGHTPTEAGLLILPMIIVQTFSSAIGGMIVSRTGRWKPIMLLGSVLMVLGLSGLGAVDHTTGYLWVAISMALTGAGVGALIQNIVLAVQNTVDVTDVGASSATIAFFRSLGGAIGVSALGAILTNRVAAGVQERLAEQGITGADVGGQGSDTQLDLSDLPGPVQDLVHDAYADGFGHIFLIAAIISLITLVAVLIVRETTLRTTIGLAPKETDQQAAADGPTTEPAHAAAVPAAAGGSGDGSRSVQGESAAEARHSTDRPAGGA</sequence>
<gene>
    <name evidence="11" type="ORF">CFK39_08670</name>
</gene>
<keyword evidence="6 9" id="KW-1133">Transmembrane helix</keyword>
<keyword evidence="5 9" id="KW-0812">Transmembrane</keyword>
<dbReference type="FunFam" id="1.20.1720.10:FF:000004">
    <property type="entry name" value="EmrB/QacA family drug resistance transporter"/>
    <property type="match status" value="1"/>
</dbReference>
<feature type="transmembrane region" description="Helical" evidence="9">
    <location>
        <begin position="20"/>
        <end position="43"/>
    </location>
</feature>
<feature type="transmembrane region" description="Helical" evidence="9">
    <location>
        <begin position="55"/>
        <end position="74"/>
    </location>
</feature>
<dbReference type="KEGG" id="brv:CFK39_08670"/>
<evidence type="ECO:0000256" key="9">
    <source>
        <dbReference type="SAM" id="Phobius"/>
    </source>
</evidence>
<evidence type="ECO:0000256" key="1">
    <source>
        <dbReference type="ARBA" id="ARBA00004651"/>
    </source>
</evidence>
<dbReference type="AlphaFoldDB" id="A0A220UCL5"/>
<dbReference type="GO" id="GO:0022857">
    <property type="term" value="F:transmembrane transporter activity"/>
    <property type="evidence" value="ECO:0007669"/>
    <property type="project" value="InterPro"/>
</dbReference>
<feature type="transmembrane region" description="Helical" evidence="9">
    <location>
        <begin position="342"/>
        <end position="360"/>
    </location>
</feature>
<evidence type="ECO:0000256" key="8">
    <source>
        <dbReference type="SAM" id="MobiDB-lite"/>
    </source>
</evidence>
<dbReference type="RefSeq" id="WP_089065130.1">
    <property type="nucleotide sequence ID" value="NZ_CP022316.1"/>
</dbReference>
<dbReference type="Proteomes" id="UP000198398">
    <property type="component" value="Chromosome"/>
</dbReference>
<feature type="domain" description="Major facilitator superfamily (MFS) profile" evidence="10">
    <location>
        <begin position="20"/>
        <end position="504"/>
    </location>
</feature>